<sequence>MDSSRFKRGQWSSQSVRVTARELSLVKPKNAAIMERFSKYQKAAEESSLEKKRGNTETLPHSFTRGSLSVLRKKWEIPGNPSRIEPVQSATSPRRLKVSSPKVEATIADPSESDKVHSPVKELSRFRYPSGSERRTYSMEDNSVEHNLENADAPQPSPKIEKFNVPLNSLKMMFEKGEAGDIKPQREPGKINTGRIISENCHTEDSDVLFSEKSSSACTSPDHSPSKLTAQKSIEIAHVLETTSLKDRMAKYQAALSKQTKPPSPSCGVMAVQIEGSHSILQNDTKNIWNEVKSQNSEHKENVPPTSPHAGLNEHEKRSSVENSLVSSRSVSESNGPHEEEIQRPSTSPGYSPQGRALNKLESTPPKVIKTDFIDHYFFQRVIFLRTSVVGTCTPILNFSHPQERPVSDVRRPFTQWSVFLPISRCTTTAASGALIAPLNSVLGTMPL</sequence>
<evidence type="ECO:0000313" key="2">
    <source>
        <dbReference type="Ensembl" id="ENSLLEP00000003081.1"/>
    </source>
</evidence>
<evidence type="ECO:0000256" key="1">
    <source>
        <dbReference type="SAM" id="MobiDB-lite"/>
    </source>
</evidence>
<organism evidence="2 3">
    <name type="scientific">Leptobrachium leishanense</name>
    <name type="common">Leishan spiny toad</name>
    <dbReference type="NCBI Taxonomy" id="445787"/>
    <lineage>
        <taxon>Eukaryota</taxon>
        <taxon>Metazoa</taxon>
        <taxon>Chordata</taxon>
        <taxon>Craniata</taxon>
        <taxon>Vertebrata</taxon>
        <taxon>Euteleostomi</taxon>
        <taxon>Amphibia</taxon>
        <taxon>Batrachia</taxon>
        <taxon>Anura</taxon>
        <taxon>Pelobatoidea</taxon>
        <taxon>Megophryidae</taxon>
        <taxon>Leptobrachium</taxon>
    </lineage>
</organism>
<name>A0A8C5LP76_9ANUR</name>
<protein>
    <submittedName>
        <fullName evidence="2">Uncharacterized protein</fullName>
    </submittedName>
</protein>
<feature type="region of interest" description="Disordered" evidence="1">
    <location>
        <begin position="294"/>
        <end position="363"/>
    </location>
</feature>
<feature type="compositionally biased region" description="Low complexity" evidence="1">
    <location>
        <begin position="321"/>
        <end position="335"/>
    </location>
</feature>
<dbReference type="GeneTree" id="ENSGT00940000158313"/>
<evidence type="ECO:0000313" key="3">
    <source>
        <dbReference type="Proteomes" id="UP000694569"/>
    </source>
</evidence>
<proteinExistence type="predicted"/>
<keyword evidence="3" id="KW-1185">Reference proteome</keyword>
<feature type="compositionally biased region" description="Polar residues" evidence="1">
    <location>
        <begin position="56"/>
        <end position="65"/>
    </location>
</feature>
<feature type="region of interest" description="Disordered" evidence="1">
    <location>
        <begin position="78"/>
        <end position="161"/>
    </location>
</feature>
<dbReference type="AlphaFoldDB" id="A0A8C5LP76"/>
<feature type="compositionally biased region" description="Basic and acidic residues" evidence="1">
    <location>
        <begin position="132"/>
        <end position="149"/>
    </location>
</feature>
<reference evidence="2" key="1">
    <citation type="submission" date="2025-08" db="UniProtKB">
        <authorList>
            <consortium name="Ensembl"/>
        </authorList>
    </citation>
    <scope>IDENTIFICATION</scope>
</reference>
<dbReference type="OrthoDB" id="6129702at2759"/>
<feature type="region of interest" description="Disordered" evidence="1">
    <location>
        <begin position="45"/>
        <end position="65"/>
    </location>
</feature>
<accession>A0A8C5LP76</accession>
<dbReference type="Proteomes" id="UP000694569">
    <property type="component" value="Unplaced"/>
</dbReference>
<feature type="compositionally biased region" description="Basic and acidic residues" evidence="1">
    <location>
        <begin position="177"/>
        <end position="189"/>
    </location>
</feature>
<feature type="region of interest" description="Disordered" evidence="1">
    <location>
        <begin position="177"/>
        <end position="198"/>
    </location>
</feature>
<reference evidence="2" key="2">
    <citation type="submission" date="2025-09" db="UniProtKB">
        <authorList>
            <consortium name="Ensembl"/>
        </authorList>
    </citation>
    <scope>IDENTIFICATION</scope>
</reference>
<feature type="compositionally biased region" description="Basic and acidic residues" evidence="1">
    <location>
        <begin position="45"/>
        <end position="55"/>
    </location>
</feature>
<feature type="compositionally biased region" description="Basic and acidic residues" evidence="1">
    <location>
        <begin position="112"/>
        <end position="125"/>
    </location>
</feature>
<dbReference type="Ensembl" id="ENSLLET00000003215.1">
    <property type="protein sequence ID" value="ENSLLEP00000003081.1"/>
    <property type="gene ID" value="ENSLLEG00000001972.1"/>
</dbReference>